<feature type="region of interest" description="Disordered" evidence="1">
    <location>
        <begin position="213"/>
        <end position="233"/>
    </location>
</feature>
<evidence type="ECO:0000256" key="1">
    <source>
        <dbReference type="SAM" id="MobiDB-lite"/>
    </source>
</evidence>
<feature type="region of interest" description="Disordered" evidence="1">
    <location>
        <begin position="248"/>
        <end position="270"/>
    </location>
</feature>
<proteinExistence type="predicted"/>
<dbReference type="EMBL" id="MU853879">
    <property type="protein sequence ID" value="KAK3936562.1"/>
    <property type="molecule type" value="Genomic_DNA"/>
</dbReference>
<keyword evidence="2" id="KW-1133">Transmembrane helix</keyword>
<comment type="caution">
    <text evidence="3">The sequence shown here is derived from an EMBL/GenBank/DDBJ whole genome shotgun (WGS) entry which is preliminary data.</text>
</comment>
<sequence length="499" mass="54273">MNGASLPNSPRPKPKNRRSSSSYDSGVSMRTADSDSPPTGNNISDVGCGPANEDNKHVVDDAHQTIDQTASDPCMTAVSAQSSPHFTWARKATDCEDFDENTDKNPRHMYLPARQSEKGQSSTRTPPRSVRLLKDTKEAQLPPPASGSPSITEQQAERLSRYPEALKNKGLRTRNNKALELDFWLEPDDLCLPGNISLADIYSEEPNEAGHAIETNNKSGAEPESNGKSYLGPMQDGVVIATEINDNTRLGPEEDENGFETEEESCVEPDEDDVICFPEISKSRLKPKEEDAAIGTNSNLGPKPSAAPRHQAAINQDSARKTSTDLSLGNTAILRVSPKTTSDVRGFGELIRELVFAFGDICSETLRIAFLCCSSNLRVFQHMLYTNLELVKRLIWIWISFLSKLFSIAFTLCRASALSLGLAIALAIAVQVQSIVGTWIPLLQNKLLAGPLQGEEPRRIRLIGGVTDTRPTEASGMQRSKAMKGASGADGNLARPLSI</sequence>
<organism evidence="3 4">
    <name type="scientific">Diplogelasinospora grovesii</name>
    <dbReference type="NCBI Taxonomy" id="303347"/>
    <lineage>
        <taxon>Eukaryota</taxon>
        <taxon>Fungi</taxon>
        <taxon>Dikarya</taxon>
        <taxon>Ascomycota</taxon>
        <taxon>Pezizomycotina</taxon>
        <taxon>Sordariomycetes</taxon>
        <taxon>Sordariomycetidae</taxon>
        <taxon>Sordariales</taxon>
        <taxon>Diplogelasinosporaceae</taxon>
        <taxon>Diplogelasinospora</taxon>
    </lineage>
</organism>
<evidence type="ECO:0000313" key="3">
    <source>
        <dbReference type="EMBL" id="KAK3936562.1"/>
    </source>
</evidence>
<feature type="region of interest" description="Disordered" evidence="1">
    <location>
        <begin position="1"/>
        <end position="83"/>
    </location>
</feature>
<feature type="region of interest" description="Disordered" evidence="1">
    <location>
        <begin position="287"/>
        <end position="323"/>
    </location>
</feature>
<keyword evidence="2" id="KW-0812">Transmembrane</keyword>
<protein>
    <submittedName>
        <fullName evidence="3">Uncharacterized protein</fullName>
    </submittedName>
</protein>
<keyword evidence="4" id="KW-1185">Reference proteome</keyword>
<feature type="region of interest" description="Disordered" evidence="1">
    <location>
        <begin position="138"/>
        <end position="157"/>
    </location>
</feature>
<dbReference type="Proteomes" id="UP001303473">
    <property type="component" value="Unassembled WGS sequence"/>
</dbReference>
<reference evidence="4" key="1">
    <citation type="journal article" date="2023" name="Mol. Phylogenet. Evol.">
        <title>Genome-scale phylogeny and comparative genomics of the fungal order Sordariales.</title>
        <authorList>
            <person name="Hensen N."/>
            <person name="Bonometti L."/>
            <person name="Westerberg I."/>
            <person name="Brannstrom I.O."/>
            <person name="Guillou S."/>
            <person name="Cros-Aarteil S."/>
            <person name="Calhoun S."/>
            <person name="Haridas S."/>
            <person name="Kuo A."/>
            <person name="Mondo S."/>
            <person name="Pangilinan J."/>
            <person name="Riley R."/>
            <person name="LaButti K."/>
            <person name="Andreopoulos B."/>
            <person name="Lipzen A."/>
            <person name="Chen C."/>
            <person name="Yan M."/>
            <person name="Daum C."/>
            <person name="Ng V."/>
            <person name="Clum A."/>
            <person name="Steindorff A."/>
            <person name="Ohm R.A."/>
            <person name="Martin F."/>
            <person name="Silar P."/>
            <person name="Natvig D.O."/>
            <person name="Lalanne C."/>
            <person name="Gautier V."/>
            <person name="Ament-Velasquez S.L."/>
            <person name="Kruys A."/>
            <person name="Hutchinson M.I."/>
            <person name="Powell A.J."/>
            <person name="Barry K."/>
            <person name="Miller A.N."/>
            <person name="Grigoriev I.V."/>
            <person name="Debuchy R."/>
            <person name="Gladieux P."/>
            <person name="Hiltunen Thoren M."/>
            <person name="Johannesson H."/>
        </authorList>
    </citation>
    <scope>NUCLEOTIDE SEQUENCE [LARGE SCALE GENOMIC DNA]</scope>
    <source>
        <strain evidence="4">CBS 340.73</strain>
    </source>
</reference>
<feature type="region of interest" description="Disordered" evidence="1">
    <location>
        <begin position="97"/>
        <end position="128"/>
    </location>
</feature>
<keyword evidence="2" id="KW-0472">Membrane</keyword>
<feature type="transmembrane region" description="Helical" evidence="2">
    <location>
        <begin position="395"/>
        <end position="413"/>
    </location>
</feature>
<evidence type="ECO:0000256" key="2">
    <source>
        <dbReference type="SAM" id="Phobius"/>
    </source>
</evidence>
<gene>
    <name evidence="3" type="ORF">QBC46DRAFT_357359</name>
</gene>
<feature type="compositionally biased region" description="Basic and acidic residues" evidence="1">
    <location>
        <begin position="53"/>
        <end position="64"/>
    </location>
</feature>
<dbReference type="AlphaFoldDB" id="A0AAN6MZT3"/>
<feature type="region of interest" description="Disordered" evidence="1">
    <location>
        <begin position="468"/>
        <end position="499"/>
    </location>
</feature>
<accession>A0AAN6MZT3</accession>
<feature type="transmembrane region" description="Helical" evidence="2">
    <location>
        <begin position="420"/>
        <end position="442"/>
    </location>
</feature>
<feature type="compositionally biased region" description="Low complexity" evidence="1">
    <location>
        <begin position="19"/>
        <end position="28"/>
    </location>
</feature>
<name>A0AAN6MZT3_9PEZI</name>
<evidence type="ECO:0000313" key="4">
    <source>
        <dbReference type="Proteomes" id="UP001303473"/>
    </source>
</evidence>
<feature type="compositionally biased region" description="Polar residues" evidence="1">
    <location>
        <begin position="34"/>
        <end position="44"/>
    </location>
</feature>
<feature type="compositionally biased region" description="Acidic residues" evidence="1">
    <location>
        <begin position="253"/>
        <end position="270"/>
    </location>
</feature>